<evidence type="ECO:0000256" key="7">
    <source>
        <dbReference type="ARBA" id="ARBA00023157"/>
    </source>
</evidence>
<dbReference type="AlphaFoldDB" id="A0A7K6E7P6"/>
<evidence type="ECO:0000256" key="4">
    <source>
        <dbReference type="ARBA" id="ARBA00022729"/>
    </source>
</evidence>
<dbReference type="CDD" id="cd00096">
    <property type="entry name" value="Ig"/>
    <property type="match status" value="1"/>
</dbReference>
<evidence type="ECO:0000259" key="12">
    <source>
        <dbReference type="PROSITE" id="PS50835"/>
    </source>
</evidence>
<gene>
    <name evidence="13" type="primary">Tmem81</name>
    <name evidence="13" type="ORF">GRAPIC_R11779</name>
</gene>
<dbReference type="PANTHER" id="PTHR35670">
    <property type="entry name" value="TRANSMEMBRANE PROTEIN 81"/>
    <property type="match status" value="1"/>
</dbReference>
<dbReference type="PROSITE" id="PS50835">
    <property type="entry name" value="IG_LIKE"/>
    <property type="match status" value="1"/>
</dbReference>
<feature type="non-terminal residue" evidence="13">
    <location>
        <position position="219"/>
    </location>
</feature>
<keyword evidence="7" id="KW-1015">Disulfide bond</keyword>
<dbReference type="InterPro" id="IPR039293">
    <property type="entry name" value="TMEM81"/>
</dbReference>
<evidence type="ECO:0000313" key="14">
    <source>
        <dbReference type="Proteomes" id="UP000575029"/>
    </source>
</evidence>
<keyword evidence="3 11" id="KW-0812">Transmembrane</keyword>
<keyword evidence="8" id="KW-0393">Immunoglobulin domain</keyword>
<reference evidence="13 14" key="1">
    <citation type="submission" date="2019-09" db="EMBL/GenBank/DDBJ databases">
        <title>Bird 10,000 Genomes (B10K) Project - Family phase.</title>
        <authorList>
            <person name="Zhang G."/>
        </authorList>
    </citation>
    <scope>NUCLEOTIDE SEQUENCE [LARGE SCALE GENOMIC DNA]</scope>
    <source>
        <strain evidence="13">B10K-DU-029-50</strain>
        <tissue evidence="13">Heart</tissue>
    </source>
</reference>
<evidence type="ECO:0000256" key="11">
    <source>
        <dbReference type="SAM" id="Phobius"/>
    </source>
</evidence>
<evidence type="ECO:0000313" key="13">
    <source>
        <dbReference type="EMBL" id="NWV33792.1"/>
    </source>
</evidence>
<evidence type="ECO:0000256" key="9">
    <source>
        <dbReference type="ARBA" id="ARBA00049937"/>
    </source>
</evidence>
<proteinExistence type="predicted"/>
<dbReference type="PANTHER" id="PTHR35670:SF1">
    <property type="entry name" value="TRANSMEMBRANE PROTEIN 81"/>
    <property type="match status" value="1"/>
</dbReference>
<evidence type="ECO:0000256" key="5">
    <source>
        <dbReference type="ARBA" id="ARBA00022989"/>
    </source>
</evidence>
<keyword evidence="4" id="KW-0732">Signal</keyword>
<sequence>LKARIAVNSTPCSVTCGLGVQEQQLCEVTADGKSGNCSLLRSLCLSDWICGLQHLSVPEGKPIRLACLSPDATSGLERHNFSCTWQFARGLITTNDLLFQPFRNPSPSLSFPAALESHSGTYRCDVQEVSSFKLVKRIYFGLRVIPTDLVDLNFQESLSWEQQLAAGGEERGNGSGTGEKGKSREKQWFYELVLGIGTGVIVGVVFSVGLCCLVRMCRR</sequence>
<accession>A0A7K6E7P6</accession>
<dbReference type="GO" id="GO:0005886">
    <property type="term" value="C:plasma membrane"/>
    <property type="evidence" value="ECO:0007669"/>
    <property type="project" value="UniProtKB-SubCell"/>
</dbReference>
<organism evidence="13 14">
    <name type="scientific">Grantiella picta</name>
    <dbReference type="NCBI Taxonomy" id="266360"/>
    <lineage>
        <taxon>Eukaryota</taxon>
        <taxon>Metazoa</taxon>
        <taxon>Chordata</taxon>
        <taxon>Craniata</taxon>
        <taxon>Vertebrata</taxon>
        <taxon>Euteleostomi</taxon>
        <taxon>Archelosauria</taxon>
        <taxon>Archosauria</taxon>
        <taxon>Dinosauria</taxon>
        <taxon>Saurischia</taxon>
        <taxon>Theropoda</taxon>
        <taxon>Coelurosauria</taxon>
        <taxon>Aves</taxon>
        <taxon>Neognathae</taxon>
        <taxon>Neoaves</taxon>
        <taxon>Telluraves</taxon>
        <taxon>Australaves</taxon>
        <taxon>Passeriformes</taxon>
        <taxon>Meliphagoidea</taxon>
        <taxon>Meliphagidae</taxon>
        <taxon>Grantiella</taxon>
    </lineage>
</organism>
<name>A0A7K6E7P6_9PASS</name>
<dbReference type="Proteomes" id="UP000575029">
    <property type="component" value="Unassembled WGS sequence"/>
</dbReference>
<comment type="caution">
    <text evidence="13">The sequence shown here is derived from an EMBL/GenBank/DDBJ whole genome shotgun (WGS) entry which is preliminary data.</text>
</comment>
<evidence type="ECO:0000256" key="10">
    <source>
        <dbReference type="ARBA" id="ARBA00050022"/>
    </source>
</evidence>
<evidence type="ECO:0000256" key="3">
    <source>
        <dbReference type="ARBA" id="ARBA00022692"/>
    </source>
</evidence>
<evidence type="ECO:0000256" key="1">
    <source>
        <dbReference type="ARBA" id="ARBA00004251"/>
    </source>
</evidence>
<feature type="domain" description="Ig-like" evidence="12">
    <location>
        <begin position="57"/>
        <end position="135"/>
    </location>
</feature>
<dbReference type="InterPro" id="IPR036179">
    <property type="entry name" value="Ig-like_dom_sf"/>
</dbReference>
<dbReference type="EMBL" id="VZRM01002342">
    <property type="protein sequence ID" value="NWV33792.1"/>
    <property type="molecule type" value="Genomic_DNA"/>
</dbReference>
<dbReference type="SUPFAM" id="SSF48726">
    <property type="entry name" value="Immunoglobulin"/>
    <property type="match status" value="1"/>
</dbReference>
<keyword evidence="2" id="KW-1003">Cell membrane</keyword>
<evidence type="ECO:0000256" key="8">
    <source>
        <dbReference type="ARBA" id="ARBA00023319"/>
    </source>
</evidence>
<feature type="non-terminal residue" evidence="13">
    <location>
        <position position="1"/>
    </location>
</feature>
<keyword evidence="6 11" id="KW-0472">Membrane</keyword>
<comment type="function">
    <text evidence="9">Essential fertilization factor required for male fertility. Part of a conserved trimeric sperm complex with the essential fertilization factors IZUMO1 and SPACA6 which bridges sperm and oocyte membranes during fertilization by binding to IZUMO1R/JUNO on the oocyte.</text>
</comment>
<feature type="transmembrane region" description="Helical" evidence="11">
    <location>
        <begin position="188"/>
        <end position="214"/>
    </location>
</feature>
<comment type="subcellular location">
    <subcellularLocation>
        <location evidence="1">Cell membrane</location>
        <topology evidence="1">Single-pass type I membrane protein</topology>
    </subcellularLocation>
</comment>
<protein>
    <recommendedName>
        <fullName evidence="10">Transmembrane protein 81</fullName>
    </recommendedName>
</protein>
<evidence type="ECO:0000256" key="6">
    <source>
        <dbReference type="ARBA" id="ARBA00023136"/>
    </source>
</evidence>
<keyword evidence="5 11" id="KW-1133">Transmembrane helix</keyword>
<evidence type="ECO:0000256" key="2">
    <source>
        <dbReference type="ARBA" id="ARBA00022475"/>
    </source>
</evidence>
<dbReference type="InterPro" id="IPR007110">
    <property type="entry name" value="Ig-like_dom"/>
</dbReference>
<keyword evidence="14" id="KW-1185">Reference proteome</keyword>